<proteinExistence type="predicted"/>
<sequence length="81" mass="9281">MNRNYIKTHMATISIALFICIFSIMTFSKPAVIYNNDGSLRNFGIGFKRKTICPAWLFAVVIAILSYFSVMYYVAVPKIQF</sequence>
<keyword evidence="1" id="KW-0812">Transmembrane</keyword>
<protein>
    <submittedName>
        <fullName evidence="2">Uncharacterized protein</fullName>
    </submittedName>
</protein>
<feature type="transmembrane region" description="Helical" evidence="1">
    <location>
        <begin position="12"/>
        <end position="34"/>
    </location>
</feature>
<dbReference type="EMBL" id="MN740369">
    <property type="protein sequence ID" value="QHU03085.1"/>
    <property type="molecule type" value="Genomic_DNA"/>
</dbReference>
<evidence type="ECO:0000256" key="1">
    <source>
        <dbReference type="SAM" id="Phobius"/>
    </source>
</evidence>
<evidence type="ECO:0000313" key="2">
    <source>
        <dbReference type="EMBL" id="QHU03085.1"/>
    </source>
</evidence>
<keyword evidence="1" id="KW-1133">Transmembrane helix</keyword>
<keyword evidence="1" id="KW-0472">Membrane</keyword>
<accession>A0A6C0JB94</accession>
<feature type="transmembrane region" description="Helical" evidence="1">
    <location>
        <begin position="54"/>
        <end position="75"/>
    </location>
</feature>
<organism evidence="2">
    <name type="scientific">viral metagenome</name>
    <dbReference type="NCBI Taxonomy" id="1070528"/>
    <lineage>
        <taxon>unclassified sequences</taxon>
        <taxon>metagenomes</taxon>
        <taxon>organismal metagenomes</taxon>
    </lineage>
</organism>
<dbReference type="AlphaFoldDB" id="A0A6C0JB94"/>
<reference evidence="2" key="1">
    <citation type="journal article" date="2020" name="Nature">
        <title>Giant virus diversity and host interactions through global metagenomics.</title>
        <authorList>
            <person name="Schulz F."/>
            <person name="Roux S."/>
            <person name="Paez-Espino D."/>
            <person name="Jungbluth S."/>
            <person name="Walsh D.A."/>
            <person name="Denef V.J."/>
            <person name="McMahon K.D."/>
            <person name="Konstantinidis K.T."/>
            <person name="Eloe-Fadrosh E.A."/>
            <person name="Kyrpides N.C."/>
            <person name="Woyke T."/>
        </authorList>
    </citation>
    <scope>NUCLEOTIDE SEQUENCE</scope>
    <source>
        <strain evidence="2">GVMAG-M-3300025890-48</strain>
    </source>
</reference>
<name>A0A6C0JB94_9ZZZZ</name>